<evidence type="ECO:0000256" key="4">
    <source>
        <dbReference type="ARBA" id="ARBA00022989"/>
    </source>
</evidence>
<evidence type="ECO:0000259" key="8">
    <source>
        <dbReference type="Pfam" id="PF00482"/>
    </source>
</evidence>
<keyword evidence="4 7" id="KW-1133">Transmembrane helix</keyword>
<dbReference type="EMBL" id="PIPJ01000003">
    <property type="protein sequence ID" value="RUO21247.1"/>
    <property type="molecule type" value="Genomic_DNA"/>
</dbReference>
<dbReference type="PANTHER" id="PTHR35007:SF2">
    <property type="entry name" value="PILUS ASSEMBLE PROTEIN"/>
    <property type="match status" value="1"/>
</dbReference>
<dbReference type="GO" id="GO:0005886">
    <property type="term" value="C:plasma membrane"/>
    <property type="evidence" value="ECO:0007669"/>
    <property type="project" value="UniProtKB-SubCell"/>
</dbReference>
<dbReference type="AlphaFoldDB" id="A0A432VX58"/>
<dbReference type="RefSeq" id="WP_126766922.1">
    <property type="nucleotide sequence ID" value="NZ_PIPJ01000003.1"/>
</dbReference>
<proteinExistence type="predicted"/>
<evidence type="ECO:0000256" key="6">
    <source>
        <dbReference type="SAM" id="MobiDB-lite"/>
    </source>
</evidence>
<dbReference type="Proteomes" id="UP000288395">
    <property type="component" value="Unassembled WGS sequence"/>
</dbReference>
<dbReference type="Pfam" id="PF00482">
    <property type="entry name" value="T2SSF"/>
    <property type="match status" value="1"/>
</dbReference>
<keyword evidence="10" id="KW-1185">Reference proteome</keyword>
<keyword evidence="3 7" id="KW-0812">Transmembrane</keyword>
<sequence>MNWVLILIGSFAISSGCCVGLIVHMRISAAKQKEEDVQKPKHRLMVFASKIWRLRGKKQYQQQARYALPTFMETLAMLLSAGFPLPTALQRIVSVPNSIASSPVNTQNQTQNDSKPSLKNNMQMNPLVLEFREVLRRTRTGESLSEALQKLRDTLPGPEIAMFVSLLIQANQHGGRLADLLNYQADVRRQQIAEEIEAQAQEAPVRLLMPLVIFIFPATMLPFIGVIIGKVMWPS</sequence>
<keyword evidence="2" id="KW-1003">Cell membrane</keyword>
<evidence type="ECO:0000256" key="5">
    <source>
        <dbReference type="ARBA" id="ARBA00023136"/>
    </source>
</evidence>
<dbReference type="InterPro" id="IPR042094">
    <property type="entry name" value="T2SS_GspF_sf"/>
</dbReference>
<dbReference type="InterPro" id="IPR018076">
    <property type="entry name" value="T2SS_GspF_dom"/>
</dbReference>
<feature type="transmembrane region" description="Helical" evidence="7">
    <location>
        <begin position="211"/>
        <end position="233"/>
    </location>
</feature>
<organism evidence="9 10">
    <name type="scientific">Aliidiomarina iranensis</name>
    <dbReference type="NCBI Taxonomy" id="1434071"/>
    <lineage>
        <taxon>Bacteria</taxon>
        <taxon>Pseudomonadati</taxon>
        <taxon>Pseudomonadota</taxon>
        <taxon>Gammaproteobacteria</taxon>
        <taxon>Alteromonadales</taxon>
        <taxon>Idiomarinaceae</taxon>
        <taxon>Aliidiomarina</taxon>
    </lineage>
</organism>
<evidence type="ECO:0000313" key="10">
    <source>
        <dbReference type="Proteomes" id="UP000288395"/>
    </source>
</evidence>
<protein>
    <recommendedName>
        <fullName evidence="8">Type II secretion system protein GspF domain-containing protein</fullName>
    </recommendedName>
</protein>
<comment type="caution">
    <text evidence="9">The sequence shown here is derived from an EMBL/GenBank/DDBJ whole genome shotgun (WGS) entry which is preliminary data.</text>
</comment>
<accession>A0A432VX58</accession>
<dbReference type="OrthoDB" id="6236866at2"/>
<evidence type="ECO:0000256" key="3">
    <source>
        <dbReference type="ARBA" id="ARBA00022692"/>
    </source>
</evidence>
<comment type="subcellular location">
    <subcellularLocation>
        <location evidence="1">Cell membrane</location>
        <topology evidence="1">Multi-pass membrane protein</topology>
    </subcellularLocation>
</comment>
<feature type="region of interest" description="Disordered" evidence="6">
    <location>
        <begin position="100"/>
        <end position="119"/>
    </location>
</feature>
<reference evidence="10" key="1">
    <citation type="journal article" date="2018" name="Front. Microbiol.">
        <title>Genome-Based Analysis Reveals the Taxonomy and Diversity of the Family Idiomarinaceae.</title>
        <authorList>
            <person name="Liu Y."/>
            <person name="Lai Q."/>
            <person name="Shao Z."/>
        </authorList>
    </citation>
    <scope>NUCLEOTIDE SEQUENCE [LARGE SCALE GENOMIC DNA]</scope>
    <source>
        <strain evidence="10">GBPy7</strain>
    </source>
</reference>
<dbReference type="Gene3D" id="1.20.81.30">
    <property type="entry name" value="Type II secretion system (T2SS), domain F"/>
    <property type="match status" value="1"/>
</dbReference>
<feature type="transmembrane region" description="Helical" evidence="7">
    <location>
        <begin position="6"/>
        <end position="23"/>
    </location>
</feature>
<evidence type="ECO:0000256" key="7">
    <source>
        <dbReference type="SAM" id="Phobius"/>
    </source>
</evidence>
<name>A0A432VX58_9GAMM</name>
<evidence type="ECO:0000256" key="2">
    <source>
        <dbReference type="ARBA" id="ARBA00022475"/>
    </source>
</evidence>
<feature type="domain" description="Type II secretion system protein GspF" evidence="8">
    <location>
        <begin position="120"/>
        <end position="221"/>
    </location>
</feature>
<gene>
    <name evidence="9" type="ORF">CWE08_06605</name>
</gene>
<evidence type="ECO:0000256" key="1">
    <source>
        <dbReference type="ARBA" id="ARBA00004651"/>
    </source>
</evidence>
<dbReference type="PANTHER" id="PTHR35007">
    <property type="entry name" value="INTEGRAL MEMBRANE PROTEIN-RELATED"/>
    <property type="match status" value="1"/>
</dbReference>
<evidence type="ECO:0000313" key="9">
    <source>
        <dbReference type="EMBL" id="RUO21247.1"/>
    </source>
</evidence>
<keyword evidence="5 7" id="KW-0472">Membrane</keyword>